<dbReference type="InterPro" id="IPR003594">
    <property type="entry name" value="HATPase_dom"/>
</dbReference>
<dbReference type="InterPro" id="IPR001789">
    <property type="entry name" value="Sig_transdc_resp-reg_receiver"/>
</dbReference>
<comment type="catalytic activity">
    <reaction evidence="1">
        <text>ATP + protein L-histidine = ADP + protein N-phospho-L-histidine.</text>
        <dbReference type="EC" id="2.7.13.3"/>
    </reaction>
</comment>
<evidence type="ECO:0000256" key="4">
    <source>
        <dbReference type="ARBA" id="ARBA00022679"/>
    </source>
</evidence>
<evidence type="ECO:0000256" key="1">
    <source>
        <dbReference type="ARBA" id="ARBA00000085"/>
    </source>
</evidence>
<dbReference type="EC" id="2.7.13.3" evidence="2"/>
<dbReference type="CDD" id="cd00082">
    <property type="entry name" value="HisKA"/>
    <property type="match status" value="1"/>
</dbReference>
<dbReference type="SMART" id="SM00448">
    <property type="entry name" value="REC"/>
    <property type="match status" value="1"/>
</dbReference>
<dbReference type="Gene3D" id="1.10.287.130">
    <property type="match status" value="1"/>
</dbReference>
<dbReference type="PROSITE" id="PS50109">
    <property type="entry name" value="HIS_KIN"/>
    <property type="match status" value="1"/>
</dbReference>
<dbReference type="InterPro" id="IPR004358">
    <property type="entry name" value="Sig_transdc_His_kin-like_C"/>
</dbReference>
<evidence type="ECO:0000256" key="3">
    <source>
        <dbReference type="ARBA" id="ARBA00022553"/>
    </source>
</evidence>
<dbReference type="EMBL" id="CP046401">
    <property type="protein sequence ID" value="QGY44326.1"/>
    <property type="molecule type" value="Genomic_DNA"/>
</dbReference>
<evidence type="ECO:0000313" key="10">
    <source>
        <dbReference type="Proteomes" id="UP000428260"/>
    </source>
</evidence>
<dbReference type="RefSeq" id="WP_158866316.1">
    <property type="nucleotide sequence ID" value="NZ_CP046401.1"/>
</dbReference>
<reference evidence="9 10" key="1">
    <citation type="submission" date="2019-11" db="EMBL/GenBank/DDBJ databases">
        <authorList>
            <person name="Zheng R.K."/>
            <person name="Sun C.M."/>
        </authorList>
    </citation>
    <scope>NUCLEOTIDE SEQUENCE [LARGE SCALE GENOMIC DNA]</scope>
    <source>
        <strain evidence="9 10">WC007</strain>
    </source>
</reference>
<dbReference type="SMART" id="SM00388">
    <property type="entry name" value="HisKA"/>
    <property type="match status" value="1"/>
</dbReference>
<dbReference type="InterPro" id="IPR011006">
    <property type="entry name" value="CheY-like_superfamily"/>
</dbReference>
<evidence type="ECO:0000256" key="5">
    <source>
        <dbReference type="ARBA" id="ARBA00022777"/>
    </source>
</evidence>
<keyword evidence="10" id="KW-1185">Reference proteome</keyword>
<dbReference type="SMART" id="SM00387">
    <property type="entry name" value="HATPase_c"/>
    <property type="match status" value="1"/>
</dbReference>
<keyword evidence="5" id="KW-0418">Kinase</keyword>
<proteinExistence type="predicted"/>
<dbReference type="KEGG" id="mcos:GM418_11860"/>
<keyword evidence="4" id="KW-0808">Transferase</keyword>
<dbReference type="FunFam" id="3.30.565.10:FF:000006">
    <property type="entry name" value="Sensor histidine kinase WalK"/>
    <property type="match status" value="1"/>
</dbReference>
<dbReference type="Pfam" id="PF00072">
    <property type="entry name" value="Response_reg"/>
    <property type="match status" value="1"/>
</dbReference>
<sequence length="369" mass="41279">MNKTNAKKSKQPVILIVDDVPRNIQVLGALLNKLDFELAVAMNGQQALDTVSKIKPDLILLDVMMPVMDGHEVCRRLKKNEETKDIPIIFITAKSESEDIITGFELGAVDYITKPFIGSELIARVKTHLALKTTKETLQEEVVTKNKFFSIISHDLRGSFGIILSFVQLIQENREYLSPDELNELLDDIGKTSKNTLNLLENLLEWARSQTGRINYNPEELKVHDLSSNIIQSLQEIASNKEIQLTSDVNMDYEAFADKNMVLLVIRNLVSNAIKFTPKKGNIKINCSEDDNFIKVAVTDSGIGIENDKIENLFKIDMKVSTLGTENEQGNGLGLVLCKEFVEHNGGEIGIDSKLNKGTTVWFTLPKTC</sequence>
<dbReference type="SUPFAM" id="SSF47384">
    <property type="entry name" value="Homodimeric domain of signal transducing histidine kinase"/>
    <property type="match status" value="1"/>
</dbReference>
<evidence type="ECO:0000259" key="7">
    <source>
        <dbReference type="PROSITE" id="PS50109"/>
    </source>
</evidence>
<keyword evidence="3 6" id="KW-0597">Phosphoprotein</keyword>
<evidence type="ECO:0000313" key="9">
    <source>
        <dbReference type="EMBL" id="QGY44326.1"/>
    </source>
</evidence>
<dbReference type="InterPro" id="IPR003661">
    <property type="entry name" value="HisK_dim/P_dom"/>
</dbReference>
<dbReference type="CDD" id="cd19920">
    <property type="entry name" value="REC_PA4781-like"/>
    <property type="match status" value="1"/>
</dbReference>
<organism evidence="9 10">
    <name type="scientific">Maribellus comscasis</name>
    <dbReference type="NCBI Taxonomy" id="2681766"/>
    <lineage>
        <taxon>Bacteria</taxon>
        <taxon>Pseudomonadati</taxon>
        <taxon>Bacteroidota</taxon>
        <taxon>Bacteroidia</taxon>
        <taxon>Marinilabiliales</taxon>
        <taxon>Prolixibacteraceae</taxon>
        <taxon>Maribellus</taxon>
    </lineage>
</organism>
<dbReference type="SUPFAM" id="SSF55874">
    <property type="entry name" value="ATPase domain of HSP90 chaperone/DNA topoisomerase II/histidine kinase"/>
    <property type="match status" value="1"/>
</dbReference>
<dbReference type="Proteomes" id="UP000428260">
    <property type="component" value="Chromosome"/>
</dbReference>
<dbReference type="PANTHER" id="PTHR43547:SF2">
    <property type="entry name" value="HYBRID SIGNAL TRANSDUCTION HISTIDINE KINASE C"/>
    <property type="match status" value="1"/>
</dbReference>
<dbReference type="InterPro" id="IPR036890">
    <property type="entry name" value="HATPase_C_sf"/>
</dbReference>
<feature type="domain" description="Response regulatory" evidence="8">
    <location>
        <begin position="13"/>
        <end position="129"/>
    </location>
</feature>
<gene>
    <name evidence="9" type="ORF">GM418_11860</name>
</gene>
<dbReference type="PROSITE" id="PS50110">
    <property type="entry name" value="RESPONSE_REGULATORY"/>
    <property type="match status" value="1"/>
</dbReference>
<dbReference type="PRINTS" id="PR00344">
    <property type="entry name" value="BCTRLSENSOR"/>
</dbReference>
<dbReference type="Gene3D" id="3.30.565.10">
    <property type="entry name" value="Histidine kinase-like ATPase, C-terminal domain"/>
    <property type="match status" value="1"/>
</dbReference>
<dbReference type="PANTHER" id="PTHR43547">
    <property type="entry name" value="TWO-COMPONENT HISTIDINE KINASE"/>
    <property type="match status" value="1"/>
</dbReference>
<dbReference type="SUPFAM" id="SSF52172">
    <property type="entry name" value="CheY-like"/>
    <property type="match status" value="1"/>
</dbReference>
<feature type="domain" description="Histidine kinase" evidence="7">
    <location>
        <begin position="151"/>
        <end position="369"/>
    </location>
</feature>
<evidence type="ECO:0000259" key="8">
    <source>
        <dbReference type="PROSITE" id="PS50110"/>
    </source>
</evidence>
<dbReference type="GO" id="GO:0000155">
    <property type="term" value="F:phosphorelay sensor kinase activity"/>
    <property type="evidence" value="ECO:0007669"/>
    <property type="project" value="InterPro"/>
</dbReference>
<dbReference type="InterPro" id="IPR005467">
    <property type="entry name" value="His_kinase_dom"/>
</dbReference>
<name>A0A6I6JMZ6_9BACT</name>
<dbReference type="Gene3D" id="3.40.50.2300">
    <property type="match status" value="1"/>
</dbReference>
<dbReference type="InterPro" id="IPR036097">
    <property type="entry name" value="HisK_dim/P_sf"/>
</dbReference>
<dbReference type="Pfam" id="PF02518">
    <property type="entry name" value="HATPase_c"/>
    <property type="match status" value="1"/>
</dbReference>
<evidence type="ECO:0000256" key="2">
    <source>
        <dbReference type="ARBA" id="ARBA00012438"/>
    </source>
</evidence>
<dbReference type="Pfam" id="PF00512">
    <property type="entry name" value="HisKA"/>
    <property type="match status" value="1"/>
</dbReference>
<evidence type="ECO:0000256" key="6">
    <source>
        <dbReference type="PROSITE-ProRule" id="PRU00169"/>
    </source>
</evidence>
<protein>
    <recommendedName>
        <fullName evidence="2">histidine kinase</fullName>
        <ecNumber evidence="2">2.7.13.3</ecNumber>
    </recommendedName>
</protein>
<dbReference type="AlphaFoldDB" id="A0A6I6JMZ6"/>
<accession>A0A6I6JMZ6</accession>
<feature type="modified residue" description="4-aspartylphosphate" evidence="6">
    <location>
        <position position="62"/>
    </location>
</feature>